<dbReference type="PROSITE" id="PS50883">
    <property type="entry name" value="EAL"/>
    <property type="match status" value="1"/>
</dbReference>
<protein>
    <submittedName>
        <fullName evidence="7">EAL domain-containing protein</fullName>
    </submittedName>
</protein>
<feature type="domain" description="Response regulatory" evidence="2">
    <location>
        <begin position="9"/>
        <end position="125"/>
    </location>
</feature>
<dbReference type="SMART" id="SM00448">
    <property type="entry name" value="REC"/>
    <property type="match status" value="1"/>
</dbReference>
<evidence type="ECO:0000259" key="5">
    <source>
        <dbReference type="PROSITE" id="PS50883"/>
    </source>
</evidence>
<evidence type="ECO:0000259" key="4">
    <source>
        <dbReference type="PROSITE" id="PS50113"/>
    </source>
</evidence>
<dbReference type="SMART" id="SM00267">
    <property type="entry name" value="GGDEF"/>
    <property type="match status" value="1"/>
</dbReference>
<dbReference type="RefSeq" id="WP_188925346.1">
    <property type="nucleotide sequence ID" value="NZ_BMQI01000023.1"/>
</dbReference>
<dbReference type="PROSITE" id="PS50110">
    <property type="entry name" value="RESPONSE_REGULATORY"/>
    <property type="match status" value="1"/>
</dbReference>
<dbReference type="PANTHER" id="PTHR44757:SF2">
    <property type="entry name" value="BIOFILM ARCHITECTURE MAINTENANCE PROTEIN MBAA"/>
    <property type="match status" value="1"/>
</dbReference>
<dbReference type="NCBIfam" id="TIGR00229">
    <property type="entry name" value="sensory_box"/>
    <property type="match status" value="1"/>
</dbReference>
<feature type="modified residue" description="4-aspartylphosphate" evidence="1">
    <location>
        <position position="58"/>
    </location>
</feature>
<dbReference type="Pfam" id="PF08447">
    <property type="entry name" value="PAS_3"/>
    <property type="match status" value="1"/>
</dbReference>
<evidence type="ECO:0000313" key="7">
    <source>
        <dbReference type="EMBL" id="MCL1105764.1"/>
    </source>
</evidence>
<dbReference type="InterPro" id="IPR000700">
    <property type="entry name" value="PAS-assoc_C"/>
</dbReference>
<dbReference type="InterPro" id="IPR035919">
    <property type="entry name" value="EAL_sf"/>
</dbReference>
<feature type="domain" description="PAS" evidence="3">
    <location>
        <begin position="165"/>
        <end position="209"/>
    </location>
</feature>
<dbReference type="Pfam" id="PF00563">
    <property type="entry name" value="EAL"/>
    <property type="match status" value="1"/>
</dbReference>
<dbReference type="SUPFAM" id="SSF55785">
    <property type="entry name" value="PYP-like sensor domain (PAS domain)"/>
    <property type="match status" value="1"/>
</dbReference>
<keyword evidence="1" id="KW-0597">Phosphoprotein</keyword>
<name>A0A9X1Z835_9GAMM</name>
<feature type="domain" description="PAC" evidence="4">
    <location>
        <begin position="212"/>
        <end position="262"/>
    </location>
</feature>
<dbReference type="Gene3D" id="2.10.70.100">
    <property type="match status" value="1"/>
</dbReference>
<sequence length="699" mass="78819">MTLSKAHDVILLVDDDPVIRILMRKALTSSVELIIEASNGEEAIELFKRYSPDLILLDVSMDNMDGFECCSIIRALPEGDNVAIIMVTALDQPQDIQKAFNVGATDFMTKPVKWPLLSHRIQYVLKANKTIKELTKSKNKLAKAQSIAHLGSWEWDFKTESLDCSDEVYRIVGIAPHQAQMTLSYLIEVVHPDDRDFVRSTVLNALQTKQPYDIEYRVLNTSGEVITVHDVTDITFDFGEPKLNGTLHDITTRKKTEQEISYYAFYDTLTDLPNRRKFLMQLDSAIANAQRHANKLALLFIDLDSFKKINDTLGHKAGDELLCQAAQRIKDSIRDSDNLAVGELTKFNEQHIGRLGGDEFTLILSDLTDFDSVANIAQRIIDSLSKPYFIQGIKSFISASIGISFYPDDGITADILLQHADTAMYEVKNNGKNSYQLFSHEKHQSLMARLKTEAELREAIQCGDQLELYYQPQYNVITSQAVGYEALLRWNHPTKGILSPIDFMAVAENSGLIIEIGKWVLVEACTQAKMLQDKHIDFKRMAVNLSALQFNDENIYDYVKFAIDHTQVSPHLLELEITESAIIRNVDDAIALLVKLKDLGVKLAIDDFGTGYSSLNYLRNFPIDTLKIDKSFVDEIVTNPKDAAIARTIIQLAMNLELSTIAEGVEQTEQFEILKSLGCNDIQGYLYSKALPAKKLWEK</sequence>
<dbReference type="CDD" id="cd00130">
    <property type="entry name" value="PAS"/>
    <property type="match status" value="1"/>
</dbReference>
<dbReference type="InterPro" id="IPR001789">
    <property type="entry name" value="Sig_transdc_resp-reg_receiver"/>
</dbReference>
<dbReference type="InterPro" id="IPR043128">
    <property type="entry name" value="Rev_trsase/Diguanyl_cyclase"/>
</dbReference>
<dbReference type="PROSITE" id="PS50112">
    <property type="entry name" value="PAS"/>
    <property type="match status" value="1"/>
</dbReference>
<dbReference type="Pfam" id="PF00990">
    <property type="entry name" value="GGDEF"/>
    <property type="match status" value="1"/>
</dbReference>
<organism evidence="7 8">
    <name type="scientific">Shewanella algicola</name>
    <dbReference type="NCBI Taxonomy" id="640633"/>
    <lineage>
        <taxon>Bacteria</taxon>
        <taxon>Pseudomonadati</taxon>
        <taxon>Pseudomonadota</taxon>
        <taxon>Gammaproteobacteria</taxon>
        <taxon>Alteromonadales</taxon>
        <taxon>Shewanellaceae</taxon>
        <taxon>Shewanella</taxon>
    </lineage>
</organism>
<feature type="domain" description="EAL" evidence="5">
    <location>
        <begin position="449"/>
        <end position="699"/>
    </location>
</feature>
<dbReference type="PROSITE" id="PS50887">
    <property type="entry name" value="GGDEF"/>
    <property type="match status" value="1"/>
</dbReference>
<evidence type="ECO:0000313" key="8">
    <source>
        <dbReference type="Proteomes" id="UP001139408"/>
    </source>
</evidence>
<dbReference type="InterPro" id="IPR001633">
    <property type="entry name" value="EAL_dom"/>
</dbReference>
<dbReference type="Gene3D" id="3.20.20.450">
    <property type="entry name" value="EAL domain"/>
    <property type="match status" value="1"/>
</dbReference>
<dbReference type="CDD" id="cd01949">
    <property type="entry name" value="GGDEF"/>
    <property type="match status" value="1"/>
</dbReference>
<dbReference type="InterPro" id="IPR000160">
    <property type="entry name" value="GGDEF_dom"/>
</dbReference>
<keyword evidence="8" id="KW-1185">Reference proteome</keyword>
<evidence type="ECO:0000256" key="1">
    <source>
        <dbReference type="PROSITE-ProRule" id="PRU00169"/>
    </source>
</evidence>
<reference evidence="7" key="1">
    <citation type="submission" date="2022-01" db="EMBL/GenBank/DDBJ databases">
        <title>Whole genome-based taxonomy of the Shewanellaceae.</title>
        <authorList>
            <person name="Martin-Rodriguez A.J."/>
        </authorList>
    </citation>
    <scope>NUCLEOTIDE SEQUENCE</scope>
    <source>
        <strain evidence="7">DSM 23803</strain>
    </source>
</reference>
<evidence type="ECO:0000259" key="6">
    <source>
        <dbReference type="PROSITE" id="PS50887"/>
    </source>
</evidence>
<dbReference type="AlphaFoldDB" id="A0A9X1Z835"/>
<dbReference type="Gene3D" id="3.30.70.270">
    <property type="match status" value="1"/>
</dbReference>
<feature type="domain" description="GGDEF" evidence="6">
    <location>
        <begin position="294"/>
        <end position="440"/>
    </location>
</feature>
<dbReference type="PANTHER" id="PTHR44757">
    <property type="entry name" value="DIGUANYLATE CYCLASE DGCP"/>
    <property type="match status" value="1"/>
</dbReference>
<dbReference type="Gene3D" id="3.40.50.2300">
    <property type="match status" value="1"/>
</dbReference>
<dbReference type="SUPFAM" id="SSF141868">
    <property type="entry name" value="EAL domain-like"/>
    <property type="match status" value="1"/>
</dbReference>
<dbReference type="InterPro" id="IPR000014">
    <property type="entry name" value="PAS"/>
</dbReference>
<dbReference type="Proteomes" id="UP001139408">
    <property type="component" value="Unassembled WGS sequence"/>
</dbReference>
<dbReference type="InterPro" id="IPR029787">
    <property type="entry name" value="Nucleotide_cyclase"/>
</dbReference>
<dbReference type="Pfam" id="PF00072">
    <property type="entry name" value="Response_reg"/>
    <property type="match status" value="1"/>
</dbReference>
<comment type="caution">
    <text evidence="7">The sequence shown here is derived from an EMBL/GenBank/DDBJ whole genome shotgun (WGS) entry which is preliminary data.</text>
</comment>
<dbReference type="InterPro" id="IPR052155">
    <property type="entry name" value="Biofilm_reg_signaling"/>
</dbReference>
<dbReference type="CDD" id="cd01948">
    <property type="entry name" value="EAL"/>
    <property type="match status" value="1"/>
</dbReference>
<dbReference type="InterPro" id="IPR011006">
    <property type="entry name" value="CheY-like_superfamily"/>
</dbReference>
<evidence type="ECO:0000259" key="3">
    <source>
        <dbReference type="PROSITE" id="PS50112"/>
    </source>
</evidence>
<dbReference type="PROSITE" id="PS50113">
    <property type="entry name" value="PAC"/>
    <property type="match status" value="1"/>
</dbReference>
<gene>
    <name evidence="7" type="ORF">L2749_10890</name>
</gene>
<evidence type="ECO:0000259" key="2">
    <source>
        <dbReference type="PROSITE" id="PS50110"/>
    </source>
</evidence>
<dbReference type="NCBIfam" id="TIGR00254">
    <property type="entry name" value="GGDEF"/>
    <property type="match status" value="1"/>
</dbReference>
<dbReference type="SMART" id="SM00052">
    <property type="entry name" value="EAL"/>
    <property type="match status" value="1"/>
</dbReference>
<dbReference type="InterPro" id="IPR035965">
    <property type="entry name" value="PAS-like_dom_sf"/>
</dbReference>
<dbReference type="GO" id="GO:0000160">
    <property type="term" value="P:phosphorelay signal transduction system"/>
    <property type="evidence" value="ECO:0007669"/>
    <property type="project" value="InterPro"/>
</dbReference>
<dbReference type="SUPFAM" id="SSF55073">
    <property type="entry name" value="Nucleotide cyclase"/>
    <property type="match status" value="1"/>
</dbReference>
<dbReference type="Gene3D" id="3.30.450.20">
    <property type="entry name" value="PAS domain"/>
    <property type="match status" value="1"/>
</dbReference>
<dbReference type="SUPFAM" id="SSF52172">
    <property type="entry name" value="CheY-like"/>
    <property type="match status" value="1"/>
</dbReference>
<accession>A0A9X1Z835</accession>
<dbReference type="EMBL" id="JAKILJ010000022">
    <property type="protein sequence ID" value="MCL1105764.1"/>
    <property type="molecule type" value="Genomic_DNA"/>
</dbReference>
<dbReference type="InterPro" id="IPR013655">
    <property type="entry name" value="PAS_fold_3"/>
</dbReference>
<proteinExistence type="predicted"/>